<proteinExistence type="predicted"/>
<gene>
    <name evidence="1" type="ORF">CPEL01642_LOCUS24198</name>
</gene>
<accession>A0A7S0LRS8</accession>
<sequence length="109" mass="12528">MGRTLWMSHTLCWQTRGYGVKEASWQTTVRELEPIPPEFIWTDINGENVNSYLRFKNLYLNPNRIDQPDAVFDIKLRSVSTNKPVVEVVPLVETVEAQPSPPEEPEESA</sequence>
<evidence type="ECO:0000313" key="1">
    <source>
        <dbReference type="EMBL" id="CAD8620815.1"/>
    </source>
</evidence>
<organism evidence="1">
    <name type="scientific">Coccolithus braarudii</name>
    <dbReference type="NCBI Taxonomy" id="221442"/>
    <lineage>
        <taxon>Eukaryota</taxon>
        <taxon>Haptista</taxon>
        <taxon>Haptophyta</taxon>
        <taxon>Prymnesiophyceae</taxon>
        <taxon>Coccolithales</taxon>
        <taxon>Coccolithaceae</taxon>
        <taxon>Coccolithus</taxon>
    </lineage>
</organism>
<dbReference type="EMBL" id="HBEY01050320">
    <property type="protein sequence ID" value="CAD8620815.1"/>
    <property type="molecule type" value="Transcribed_RNA"/>
</dbReference>
<protein>
    <submittedName>
        <fullName evidence="1">Uncharacterized protein</fullName>
    </submittedName>
</protein>
<dbReference type="AlphaFoldDB" id="A0A7S0LRS8"/>
<reference evidence="1" key="1">
    <citation type="submission" date="2021-01" db="EMBL/GenBank/DDBJ databases">
        <authorList>
            <person name="Corre E."/>
            <person name="Pelletier E."/>
            <person name="Niang G."/>
            <person name="Scheremetjew M."/>
            <person name="Finn R."/>
            <person name="Kale V."/>
            <person name="Holt S."/>
            <person name="Cochrane G."/>
            <person name="Meng A."/>
            <person name="Brown T."/>
            <person name="Cohen L."/>
        </authorList>
    </citation>
    <scope>NUCLEOTIDE SEQUENCE</scope>
    <source>
        <strain evidence="1">PLY182g</strain>
    </source>
</reference>
<name>A0A7S0LRS8_9EUKA</name>